<dbReference type="InterPro" id="IPR036638">
    <property type="entry name" value="HLH_DNA-bd_sf"/>
</dbReference>
<dbReference type="AlphaFoldDB" id="A0A0C4ECC7"/>
<feature type="region of interest" description="Disordered" evidence="2">
    <location>
        <begin position="47"/>
        <end position="76"/>
    </location>
</feature>
<dbReference type="EMBL" id="ADBL01002313">
    <property type="status" value="NOT_ANNOTATED_CDS"/>
    <property type="molecule type" value="Genomic_DNA"/>
</dbReference>
<evidence type="ECO:0000313" key="6">
    <source>
        <dbReference type="Proteomes" id="UP000011715"/>
    </source>
</evidence>
<dbReference type="Gene3D" id="4.10.280.10">
    <property type="entry name" value="Helix-loop-helix DNA-binding domain"/>
    <property type="match status" value="1"/>
</dbReference>
<keyword evidence="6" id="KW-1185">Reference proteome</keyword>
<dbReference type="EMBL" id="GL876975">
    <property type="protein sequence ID" value="KLU90492.1"/>
    <property type="molecule type" value="Genomic_DNA"/>
</dbReference>
<accession>A0A0C4ECC7</accession>
<reference evidence="4" key="2">
    <citation type="submission" date="2010-05" db="EMBL/GenBank/DDBJ databases">
        <title>The Genome Sequence of Magnaporthe poae strain ATCC 64411.</title>
        <authorList>
            <consortium name="The Broad Institute Genome Sequencing Platform"/>
            <consortium name="Broad Institute Genome Sequencing Center for Infectious Disease"/>
            <person name="Ma L.-J."/>
            <person name="Dead R."/>
            <person name="Young S."/>
            <person name="Zeng Q."/>
            <person name="Koehrsen M."/>
            <person name="Alvarado L."/>
            <person name="Berlin A."/>
            <person name="Chapman S.B."/>
            <person name="Chen Z."/>
            <person name="Freedman E."/>
            <person name="Gellesch M."/>
            <person name="Goldberg J."/>
            <person name="Griggs A."/>
            <person name="Gujja S."/>
            <person name="Heilman E.R."/>
            <person name="Heiman D."/>
            <person name="Hepburn T."/>
            <person name="Howarth C."/>
            <person name="Jen D."/>
            <person name="Larson L."/>
            <person name="Mehta T."/>
            <person name="Neiman D."/>
            <person name="Pearson M."/>
            <person name="Roberts A."/>
            <person name="Saif S."/>
            <person name="Shea T."/>
            <person name="Shenoy N."/>
            <person name="Sisk P."/>
            <person name="Stolte C."/>
            <person name="Sykes S."/>
            <person name="Walk T."/>
            <person name="White J."/>
            <person name="Yandava C."/>
            <person name="Haas B."/>
            <person name="Nusbaum C."/>
            <person name="Birren B."/>
        </authorList>
    </citation>
    <scope>NUCLEOTIDE SEQUENCE</scope>
    <source>
        <strain evidence="4">ATCC 64411</strain>
    </source>
</reference>
<evidence type="ECO:0000259" key="3">
    <source>
        <dbReference type="PROSITE" id="PS50888"/>
    </source>
</evidence>
<reference evidence="5" key="4">
    <citation type="journal article" date="2015" name="G3 (Bethesda)">
        <title>Genome sequences of three phytopathogenic species of the Magnaporthaceae family of fungi.</title>
        <authorList>
            <person name="Okagaki L.H."/>
            <person name="Nunes C.C."/>
            <person name="Sailsbery J."/>
            <person name="Clay B."/>
            <person name="Brown D."/>
            <person name="John T."/>
            <person name="Oh Y."/>
            <person name="Young N."/>
            <person name="Fitzgerald M."/>
            <person name="Haas B.J."/>
            <person name="Zeng Q."/>
            <person name="Young S."/>
            <person name="Adiconis X."/>
            <person name="Fan L."/>
            <person name="Levin J.Z."/>
            <person name="Mitchell T.K."/>
            <person name="Okubara P.A."/>
            <person name="Farman M.L."/>
            <person name="Kohn L.M."/>
            <person name="Birren B."/>
            <person name="Ma L.-J."/>
            <person name="Dean R.A."/>
        </authorList>
    </citation>
    <scope>NUCLEOTIDE SEQUENCE</scope>
    <source>
        <strain evidence="5">ATCC 64411 / 73-15</strain>
    </source>
</reference>
<evidence type="ECO:0000313" key="4">
    <source>
        <dbReference type="EMBL" id="KLU90492.1"/>
    </source>
</evidence>
<proteinExistence type="predicted"/>
<feature type="compositionally biased region" description="Low complexity" evidence="2">
    <location>
        <begin position="55"/>
        <end position="76"/>
    </location>
</feature>
<dbReference type="eggNOG" id="KOG2588">
    <property type="taxonomic scope" value="Eukaryota"/>
</dbReference>
<dbReference type="SMART" id="SM00353">
    <property type="entry name" value="HLH"/>
    <property type="match status" value="1"/>
</dbReference>
<dbReference type="GO" id="GO:0046983">
    <property type="term" value="F:protein dimerization activity"/>
    <property type="evidence" value="ECO:0007669"/>
    <property type="project" value="InterPro"/>
</dbReference>
<dbReference type="InterPro" id="IPR011598">
    <property type="entry name" value="bHLH_dom"/>
</dbReference>
<dbReference type="VEuPathDB" id="FungiDB:MAPG_10345"/>
<evidence type="ECO:0000256" key="2">
    <source>
        <dbReference type="SAM" id="MobiDB-lite"/>
    </source>
</evidence>
<feature type="region of interest" description="Disordered" evidence="2">
    <location>
        <begin position="122"/>
        <end position="213"/>
    </location>
</feature>
<keyword evidence="1" id="KW-0175">Coiled coil</keyword>
<evidence type="ECO:0000313" key="5">
    <source>
        <dbReference type="EnsemblFungi" id="MAPG_10345T0"/>
    </source>
</evidence>
<reference evidence="6" key="1">
    <citation type="submission" date="2010-05" db="EMBL/GenBank/DDBJ databases">
        <title>The genome sequence of Magnaporthe poae strain ATCC 64411.</title>
        <authorList>
            <person name="Ma L.-J."/>
            <person name="Dead R."/>
            <person name="Young S."/>
            <person name="Zeng Q."/>
            <person name="Koehrsen M."/>
            <person name="Alvarado L."/>
            <person name="Berlin A."/>
            <person name="Chapman S.B."/>
            <person name="Chen Z."/>
            <person name="Freedman E."/>
            <person name="Gellesch M."/>
            <person name="Goldberg J."/>
            <person name="Griggs A."/>
            <person name="Gujja S."/>
            <person name="Heilman E.R."/>
            <person name="Heiman D."/>
            <person name="Hepburn T."/>
            <person name="Howarth C."/>
            <person name="Jen D."/>
            <person name="Larson L."/>
            <person name="Mehta T."/>
            <person name="Neiman D."/>
            <person name="Pearson M."/>
            <person name="Roberts A."/>
            <person name="Saif S."/>
            <person name="Shea T."/>
            <person name="Shenoy N."/>
            <person name="Sisk P."/>
            <person name="Stolte C."/>
            <person name="Sykes S."/>
            <person name="Walk T."/>
            <person name="White J."/>
            <person name="Yandava C."/>
            <person name="Haas B."/>
            <person name="Nusbaum C."/>
            <person name="Birren B."/>
        </authorList>
    </citation>
    <scope>NUCLEOTIDE SEQUENCE [LARGE SCALE GENOMIC DNA]</scope>
    <source>
        <strain evidence="6">ATCC 64411 / 73-15</strain>
    </source>
</reference>
<dbReference type="CDD" id="cd11399">
    <property type="entry name" value="bHLHzip_scHMS1_like"/>
    <property type="match status" value="1"/>
</dbReference>
<dbReference type="SUPFAM" id="SSF47459">
    <property type="entry name" value="HLH, helix-loop-helix DNA-binding domain"/>
    <property type="match status" value="1"/>
</dbReference>
<dbReference type="PANTHER" id="PTHR47336:SF2">
    <property type="entry name" value="TRANSCRIPTION FACTOR HMS1-RELATED"/>
    <property type="match status" value="1"/>
</dbReference>
<sequence>MAGTMLNSSIPYDPFSTSYLVKDQQQAFDFSPVAFYSNPLEDFNTAEFAAESATSPELDSPLSPVSPDSLALPVPSSAGTEWTTPFGSLSSPDVFFKSEALDSPVINPMDLSASTDEVVPFGGGSGQLADNSPLFPSPQLARAQNPAQLDHCVRGPTTRPEITVTTRQSQRSTRGLKRKSTSSSCSTDSSPRSSASPPPATRRATCGKEGAPRVAIALPPKKTAHNMIEKRYRNNLNDKISALRDAVPALRVMVHRLEGHGGSDDDDVDGGRRMNAQDFEEDLGGLAPAHKLNKATILSKATEYIAHLERKNRALARDNQGLRNKVEGFEMLMMNGASRSVWC</sequence>
<dbReference type="InterPro" id="IPR052099">
    <property type="entry name" value="Regulatory_TF_Diverse"/>
</dbReference>
<feature type="coiled-coil region" evidence="1">
    <location>
        <begin position="298"/>
        <end position="325"/>
    </location>
</feature>
<gene>
    <name evidence="4" type="ORF">MAPG_10345</name>
</gene>
<feature type="domain" description="BHLH" evidence="3">
    <location>
        <begin position="220"/>
        <end position="308"/>
    </location>
</feature>
<name>A0A0C4ECC7_MAGP6</name>
<dbReference type="PANTHER" id="PTHR47336">
    <property type="entry name" value="TRANSCRIPTION FACTOR HMS1-RELATED"/>
    <property type="match status" value="1"/>
</dbReference>
<reference evidence="5" key="5">
    <citation type="submission" date="2015-06" db="UniProtKB">
        <authorList>
            <consortium name="EnsemblFungi"/>
        </authorList>
    </citation>
    <scope>IDENTIFICATION</scope>
    <source>
        <strain evidence="5">ATCC 64411</strain>
    </source>
</reference>
<dbReference type="PROSITE" id="PS50888">
    <property type="entry name" value="BHLH"/>
    <property type="match status" value="1"/>
</dbReference>
<dbReference type="Proteomes" id="UP000011715">
    <property type="component" value="Unassembled WGS sequence"/>
</dbReference>
<dbReference type="STRING" id="644358.A0A0C4ECC7"/>
<organism evidence="5 6">
    <name type="scientific">Magnaporthiopsis poae (strain ATCC 64411 / 73-15)</name>
    <name type="common">Kentucky bluegrass fungus</name>
    <name type="synonym">Magnaporthe poae</name>
    <dbReference type="NCBI Taxonomy" id="644358"/>
    <lineage>
        <taxon>Eukaryota</taxon>
        <taxon>Fungi</taxon>
        <taxon>Dikarya</taxon>
        <taxon>Ascomycota</taxon>
        <taxon>Pezizomycotina</taxon>
        <taxon>Sordariomycetes</taxon>
        <taxon>Sordariomycetidae</taxon>
        <taxon>Magnaporthales</taxon>
        <taxon>Magnaporthaceae</taxon>
        <taxon>Magnaporthiopsis</taxon>
    </lineage>
</organism>
<protein>
    <recommendedName>
        <fullName evidence="3">BHLH domain-containing protein</fullName>
    </recommendedName>
</protein>
<evidence type="ECO:0000256" key="1">
    <source>
        <dbReference type="SAM" id="Coils"/>
    </source>
</evidence>
<reference evidence="4" key="3">
    <citation type="submission" date="2011-03" db="EMBL/GenBank/DDBJ databases">
        <title>Annotation of Magnaporthe poae ATCC 64411.</title>
        <authorList>
            <person name="Ma L.-J."/>
            <person name="Dead R."/>
            <person name="Young S.K."/>
            <person name="Zeng Q."/>
            <person name="Gargeya S."/>
            <person name="Fitzgerald M."/>
            <person name="Haas B."/>
            <person name="Abouelleil A."/>
            <person name="Alvarado L."/>
            <person name="Arachchi H.M."/>
            <person name="Berlin A."/>
            <person name="Brown A."/>
            <person name="Chapman S.B."/>
            <person name="Chen Z."/>
            <person name="Dunbar C."/>
            <person name="Freedman E."/>
            <person name="Gearin G."/>
            <person name="Gellesch M."/>
            <person name="Goldberg J."/>
            <person name="Griggs A."/>
            <person name="Gujja S."/>
            <person name="Heiman D."/>
            <person name="Howarth C."/>
            <person name="Larson L."/>
            <person name="Lui A."/>
            <person name="MacDonald P.J.P."/>
            <person name="Mehta T."/>
            <person name="Montmayeur A."/>
            <person name="Murphy C."/>
            <person name="Neiman D."/>
            <person name="Pearson M."/>
            <person name="Priest M."/>
            <person name="Roberts A."/>
            <person name="Saif S."/>
            <person name="Shea T."/>
            <person name="Shenoy N."/>
            <person name="Sisk P."/>
            <person name="Stolte C."/>
            <person name="Sykes S."/>
            <person name="Yandava C."/>
            <person name="Wortman J."/>
            <person name="Nusbaum C."/>
            <person name="Birren B."/>
        </authorList>
    </citation>
    <scope>NUCLEOTIDE SEQUENCE</scope>
    <source>
        <strain evidence="4">ATCC 64411</strain>
    </source>
</reference>
<dbReference type="OrthoDB" id="2133190at2759"/>
<feature type="compositionally biased region" description="Low complexity" evidence="2">
    <location>
        <begin position="181"/>
        <end position="195"/>
    </location>
</feature>
<dbReference type="Pfam" id="PF00010">
    <property type="entry name" value="HLH"/>
    <property type="match status" value="1"/>
</dbReference>
<dbReference type="EnsemblFungi" id="MAPG_10345T0">
    <property type="protein sequence ID" value="MAPG_10345T0"/>
    <property type="gene ID" value="MAPG_10345"/>
</dbReference>
<dbReference type="OMA" id="YFDHPQN"/>